<keyword evidence="1" id="KW-0812">Transmembrane</keyword>
<feature type="transmembrane region" description="Helical" evidence="1">
    <location>
        <begin position="211"/>
        <end position="233"/>
    </location>
</feature>
<comment type="caution">
    <text evidence="2">The sequence shown here is derived from an EMBL/GenBank/DDBJ whole genome shotgun (WGS) entry which is preliminary data.</text>
</comment>
<proteinExistence type="predicted"/>
<dbReference type="AlphaFoldDB" id="A0AAV8Q3D1"/>
<accession>A0AAV8Q3D1</accession>
<feature type="transmembrane region" description="Helical" evidence="1">
    <location>
        <begin position="368"/>
        <end position="386"/>
    </location>
</feature>
<feature type="transmembrane region" description="Helical" evidence="1">
    <location>
        <begin position="268"/>
        <end position="286"/>
    </location>
</feature>
<feature type="transmembrane region" description="Helical" evidence="1">
    <location>
        <begin position="123"/>
        <end position="143"/>
    </location>
</feature>
<sequence>MIICCVAHRSSWDITPAGGGRSSNTASQLVDDHHDARRWTRCGIRLCCLLQTYPLVLLLLLRHFFGIIATDHTRGKGFGSRCDFTQRRMITRFQLRVGTSLFISSVVLLVVTTYLFLLILKKLYVLAMVPLLLLLVITLVVLLRGGTLQDEIHGDDDPALSQARELKLLNLSSYVTTITSGGIITTVIAYMKNFSSSAYHYLLESSTVLLFISNIVGFFAMLLLLFTSMISYSADRRERLIAIASFFTYASFVLLTLLTLMVASESLALPHVLFTTLFAVGGVLYYSIRRTGTDTQENEVTQLEDTWKNVGTFAFSLMMVVRLLHLGSEAFAIKSFMFLCASAFQCIQSQMLVAVLTPVGRGRLSIKIIFCLVGLLLVAAILNVFFI</sequence>
<feature type="transmembrane region" description="Helical" evidence="1">
    <location>
        <begin position="171"/>
        <end position="191"/>
    </location>
</feature>
<dbReference type="Proteomes" id="UP001222027">
    <property type="component" value="Unassembled WGS sequence"/>
</dbReference>
<keyword evidence="1" id="KW-1133">Transmembrane helix</keyword>
<gene>
    <name evidence="2" type="ORF">OPV22_028657</name>
</gene>
<name>A0AAV8Q3D1_ENSVE</name>
<feature type="transmembrane region" description="Helical" evidence="1">
    <location>
        <begin position="97"/>
        <end position="117"/>
    </location>
</feature>
<protein>
    <submittedName>
        <fullName evidence="2">Uncharacterized protein</fullName>
    </submittedName>
</protein>
<feature type="transmembrane region" description="Helical" evidence="1">
    <location>
        <begin position="240"/>
        <end position="262"/>
    </location>
</feature>
<evidence type="ECO:0000313" key="2">
    <source>
        <dbReference type="EMBL" id="KAJ8466105.1"/>
    </source>
</evidence>
<keyword evidence="3" id="KW-1185">Reference proteome</keyword>
<feature type="transmembrane region" description="Helical" evidence="1">
    <location>
        <begin position="307"/>
        <end position="324"/>
    </location>
</feature>
<keyword evidence="1" id="KW-0472">Membrane</keyword>
<evidence type="ECO:0000256" key="1">
    <source>
        <dbReference type="SAM" id="Phobius"/>
    </source>
</evidence>
<reference evidence="2 3" key="1">
    <citation type="submission" date="2022-12" db="EMBL/GenBank/DDBJ databases">
        <title>Chromosome-scale assembly of the Ensete ventricosum genome.</title>
        <authorList>
            <person name="Dussert Y."/>
            <person name="Stocks J."/>
            <person name="Wendawek A."/>
            <person name="Woldeyes F."/>
            <person name="Nichols R.A."/>
            <person name="Borrell J.S."/>
        </authorList>
    </citation>
    <scope>NUCLEOTIDE SEQUENCE [LARGE SCALE GENOMIC DNA]</scope>
    <source>
        <strain evidence="3">cv. Maze</strain>
        <tissue evidence="2">Seeds</tissue>
    </source>
</reference>
<dbReference type="EMBL" id="JAQQAF010000008">
    <property type="protein sequence ID" value="KAJ8466105.1"/>
    <property type="molecule type" value="Genomic_DNA"/>
</dbReference>
<evidence type="ECO:0000313" key="3">
    <source>
        <dbReference type="Proteomes" id="UP001222027"/>
    </source>
</evidence>
<organism evidence="2 3">
    <name type="scientific">Ensete ventricosum</name>
    <name type="common">Abyssinian banana</name>
    <name type="synonym">Musa ensete</name>
    <dbReference type="NCBI Taxonomy" id="4639"/>
    <lineage>
        <taxon>Eukaryota</taxon>
        <taxon>Viridiplantae</taxon>
        <taxon>Streptophyta</taxon>
        <taxon>Embryophyta</taxon>
        <taxon>Tracheophyta</taxon>
        <taxon>Spermatophyta</taxon>
        <taxon>Magnoliopsida</taxon>
        <taxon>Liliopsida</taxon>
        <taxon>Zingiberales</taxon>
        <taxon>Musaceae</taxon>
        <taxon>Ensete</taxon>
    </lineage>
</organism>